<reference evidence="8" key="1">
    <citation type="submission" date="2022-11" db="EMBL/GenBank/DDBJ databases">
        <authorList>
            <person name="Petersen C."/>
        </authorList>
    </citation>
    <scope>NUCLEOTIDE SEQUENCE</scope>
    <source>
        <strain evidence="8">IBT 19713</strain>
    </source>
</reference>
<feature type="domain" description="Rhodopsin" evidence="7">
    <location>
        <begin position="4"/>
        <end position="120"/>
    </location>
</feature>
<keyword evidence="2 6" id="KW-0812">Transmembrane</keyword>
<dbReference type="RefSeq" id="XP_058333359.1">
    <property type="nucleotide sequence ID" value="XM_058470218.1"/>
</dbReference>
<evidence type="ECO:0000256" key="1">
    <source>
        <dbReference type="ARBA" id="ARBA00004141"/>
    </source>
</evidence>
<evidence type="ECO:0000256" key="2">
    <source>
        <dbReference type="ARBA" id="ARBA00022692"/>
    </source>
</evidence>
<accession>A0A9W9PHU9</accession>
<dbReference type="InterPro" id="IPR052337">
    <property type="entry name" value="SAT4-like"/>
</dbReference>
<evidence type="ECO:0000256" key="4">
    <source>
        <dbReference type="ARBA" id="ARBA00023136"/>
    </source>
</evidence>
<evidence type="ECO:0000256" key="5">
    <source>
        <dbReference type="ARBA" id="ARBA00038359"/>
    </source>
</evidence>
<comment type="similarity">
    <text evidence="5">Belongs to the SAT4 family.</text>
</comment>
<dbReference type="AlphaFoldDB" id="A0A9W9PHU9"/>
<dbReference type="Proteomes" id="UP001150941">
    <property type="component" value="Unassembled WGS sequence"/>
</dbReference>
<dbReference type="GeneID" id="83197521"/>
<dbReference type="PANTHER" id="PTHR33048:SF134">
    <property type="entry name" value="INTEGRAL MEMBRANE PROTEIN"/>
    <property type="match status" value="1"/>
</dbReference>
<organism evidence="8 9">
    <name type="scientific">Penicillium chermesinum</name>
    <dbReference type="NCBI Taxonomy" id="63820"/>
    <lineage>
        <taxon>Eukaryota</taxon>
        <taxon>Fungi</taxon>
        <taxon>Dikarya</taxon>
        <taxon>Ascomycota</taxon>
        <taxon>Pezizomycotina</taxon>
        <taxon>Eurotiomycetes</taxon>
        <taxon>Eurotiomycetidae</taxon>
        <taxon>Eurotiales</taxon>
        <taxon>Aspergillaceae</taxon>
        <taxon>Penicillium</taxon>
    </lineage>
</organism>
<feature type="transmembrane region" description="Helical" evidence="6">
    <location>
        <begin position="72"/>
        <end position="94"/>
    </location>
</feature>
<keyword evidence="4 6" id="KW-0472">Membrane</keyword>
<evidence type="ECO:0000256" key="3">
    <source>
        <dbReference type="ARBA" id="ARBA00022989"/>
    </source>
</evidence>
<evidence type="ECO:0000259" key="7">
    <source>
        <dbReference type="Pfam" id="PF20684"/>
    </source>
</evidence>
<reference evidence="8" key="2">
    <citation type="journal article" date="2023" name="IMA Fungus">
        <title>Comparative genomic study of the Penicillium genus elucidates a diverse pangenome and 15 lateral gene transfer events.</title>
        <authorList>
            <person name="Petersen C."/>
            <person name="Sorensen T."/>
            <person name="Nielsen M.R."/>
            <person name="Sondergaard T.E."/>
            <person name="Sorensen J.L."/>
            <person name="Fitzpatrick D.A."/>
            <person name="Frisvad J.C."/>
            <person name="Nielsen K.L."/>
        </authorList>
    </citation>
    <scope>NUCLEOTIDE SEQUENCE</scope>
    <source>
        <strain evidence="8">IBT 19713</strain>
    </source>
</reference>
<dbReference type="EMBL" id="JAPQKS010000002">
    <property type="protein sequence ID" value="KAJ5245938.1"/>
    <property type="molecule type" value="Genomic_DNA"/>
</dbReference>
<comment type="caution">
    <text evidence="8">The sequence shown here is derived from an EMBL/GenBank/DDBJ whole genome shotgun (WGS) entry which is preliminary data.</text>
</comment>
<protein>
    <recommendedName>
        <fullName evidence="7">Rhodopsin domain-containing protein</fullName>
    </recommendedName>
</protein>
<sequence length="138" mass="15193">MAVIGIGSTKLSLLTLFRGIFGISKPFKTTTTIMIAVTAAWTVSFFFSNLFTCYPVTALVESFYGNKCLDSVAMWYASCITDVIIDFIILVMPLPPVYKLQLPLKQRLAVAGMFVVGTAYVSFPPGCFFPPPACLQRR</sequence>
<comment type="subcellular location">
    <subcellularLocation>
        <location evidence="1">Membrane</location>
        <topology evidence="1">Multi-pass membrane protein</topology>
    </subcellularLocation>
</comment>
<proteinExistence type="inferred from homology"/>
<evidence type="ECO:0000256" key="6">
    <source>
        <dbReference type="SAM" id="Phobius"/>
    </source>
</evidence>
<keyword evidence="3 6" id="KW-1133">Transmembrane helix</keyword>
<feature type="transmembrane region" description="Helical" evidence="6">
    <location>
        <begin position="33"/>
        <end position="52"/>
    </location>
</feature>
<feature type="transmembrane region" description="Helical" evidence="6">
    <location>
        <begin position="106"/>
        <end position="123"/>
    </location>
</feature>
<evidence type="ECO:0000313" key="8">
    <source>
        <dbReference type="EMBL" id="KAJ5245938.1"/>
    </source>
</evidence>
<dbReference type="PANTHER" id="PTHR33048">
    <property type="entry name" value="PTH11-LIKE INTEGRAL MEMBRANE PROTEIN (AFU_ORTHOLOGUE AFUA_5G11245)"/>
    <property type="match status" value="1"/>
</dbReference>
<name>A0A9W9PHU9_9EURO</name>
<dbReference type="Pfam" id="PF20684">
    <property type="entry name" value="Fung_rhodopsin"/>
    <property type="match status" value="1"/>
</dbReference>
<keyword evidence="9" id="KW-1185">Reference proteome</keyword>
<evidence type="ECO:0000313" key="9">
    <source>
        <dbReference type="Proteomes" id="UP001150941"/>
    </source>
</evidence>
<gene>
    <name evidence="8" type="ORF">N7468_000921</name>
</gene>
<dbReference type="InterPro" id="IPR049326">
    <property type="entry name" value="Rhodopsin_dom_fungi"/>
</dbReference>
<dbReference type="GO" id="GO:0016020">
    <property type="term" value="C:membrane"/>
    <property type="evidence" value="ECO:0007669"/>
    <property type="project" value="UniProtKB-SubCell"/>
</dbReference>
<dbReference type="OrthoDB" id="2496787at2759"/>